<evidence type="ECO:0000256" key="6">
    <source>
        <dbReference type="SAM" id="MobiDB-lite"/>
    </source>
</evidence>
<evidence type="ECO:0000259" key="9">
    <source>
        <dbReference type="Pfam" id="PF02771"/>
    </source>
</evidence>
<dbReference type="SUPFAM" id="SSF56645">
    <property type="entry name" value="Acyl-CoA dehydrogenase NM domain-like"/>
    <property type="match status" value="2"/>
</dbReference>
<keyword evidence="3" id="KW-0285">Flavoprotein</keyword>
<dbReference type="Pfam" id="PF02771">
    <property type="entry name" value="Acyl-CoA_dh_N"/>
    <property type="match status" value="2"/>
</dbReference>
<name>A0ABP8UQK7_9ACTN</name>
<dbReference type="RefSeq" id="WP_345440386.1">
    <property type="nucleotide sequence ID" value="NZ_BAABHK010000019.1"/>
</dbReference>
<dbReference type="Pfam" id="PF00441">
    <property type="entry name" value="Acyl-CoA_dh_1"/>
    <property type="match status" value="2"/>
</dbReference>
<dbReference type="InterPro" id="IPR006091">
    <property type="entry name" value="Acyl-CoA_Oxase/DH_mid-dom"/>
</dbReference>
<comment type="cofactor">
    <cofactor evidence="1">
        <name>FAD</name>
        <dbReference type="ChEBI" id="CHEBI:57692"/>
    </cofactor>
</comment>
<evidence type="ECO:0000313" key="11">
    <source>
        <dbReference type="Proteomes" id="UP001501442"/>
    </source>
</evidence>
<gene>
    <name evidence="10" type="ORF">GCM10023196_090820</name>
</gene>
<feature type="domain" description="Acyl-CoA dehydrogenase/oxidase C-terminal" evidence="7">
    <location>
        <begin position="649"/>
        <end position="798"/>
    </location>
</feature>
<comment type="similarity">
    <text evidence="2">Belongs to the acyl-CoA dehydrogenase family.</text>
</comment>
<protein>
    <submittedName>
        <fullName evidence="10">Acyl-CoA dehydrogenase</fullName>
    </submittedName>
</protein>
<sequence length="808" mass="84473">MGIGLTEEHEELAATVRRFTTRHVPRTVVRAAVADEGAVGRSHGGEKQGAVGRSHGREKQGAVGRSRGDGEPGAVGRSHGGGKQAVRASRPGFWPELAAQGLLGLHLPEEYGGQGFSLLELAVAVEEMGRALAPGPYVPTVLTSAVIAAADAPEAHEELLRDLAEGTTTGAVCLAAGLTGRRAGDALVVDGDAGPVAGGLAVDLIVAPVAVGGTEEWVVLDRRGLGGIEELSAVDVVCGMARVTAGGVTVPANRRLTGLTRPGVLALAAVVLGAEACGVAGWAVEAAASYARSREQFGRPIGQFQGVKHKCARMLIELEKARAAVWDAAQGAAGRSHGGEKQGVAGRSHGGEKQAVAAGEQVPYATEVAALVAPDAAVACAEDCIQVHGGIGYTFEHDAHLYYRRALALRAVLGRAARWRASIAGLAVAGKTRERELDLPPEAEPLRREIRAHVAELAALGERERVAKLAAGGWVQPHLPRPWGRAASPLEQVVIHQELRAASIQGPQLGIGAWVVPSLAAYGTPEQQERFLPATLRGEIVWCQLFSEPGAGSDLAGLRTRAERVDGGWRLSGQKIWTSLAQYAQWGICVARTDPGAPKREGITYFLVDMASPGVEVRPLKDLTGAEVFNEVFLDEVFVPDSLVVGTVNAGWQVARVTLTAERVNLSTGWQLGADLPRLLDLIGDLGLTDDPVVRDGLGELVADAHVFALLGLRATLKRLSGVDVGATANVSKLVGMEHGQRVTEYGFGLLDDDGALTGPTGAGPRAEWTRLLLASRAMTIGGGTTEVNLNVIAERLLGLPRDPEPGH</sequence>
<dbReference type="Proteomes" id="UP001501442">
    <property type="component" value="Unassembled WGS sequence"/>
</dbReference>
<comment type="caution">
    <text evidence="10">The sequence shown here is derived from an EMBL/GenBank/DDBJ whole genome shotgun (WGS) entry which is preliminary data.</text>
</comment>
<feature type="domain" description="Acyl-CoA dehydrogenase/oxidase C-terminal" evidence="7">
    <location>
        <begin position="266"/>
        <end position="421"/>
    </location>
</feature>
<evidence type="ECO:0000256" key="3">
    <source>
        <dbReference type="ARBA" id="ARBA00022630"/>
    </source>
</evidence>
<evidence type="ECO:0000259" key="7">
    <source>
        <dbReference type="Pfam" id="PF00441"/>
    </source>
</evidence>
<dbReference type="EMBL" id="BAABHK010000019">
    <property type="protein sequence ID" value="GAA4637354.1"/>
    <property type="molecule type" value="Genomic_DNA"/>
</dbReference>
<feature type="domain" description="Acyl-CoA dehydrogenase/oxidase N-terminal" evidence="9">
    <location>
        <begin position="446"/>
        <end position="539"/>
    </location>
</feature>
<feature type="domain" description="Acyl-CoA oxidase/dehydrogenase middle" evidence="8">
    <location>
        <begin position="543"/>
        <end position="632"/>
    </location>
</feature>
<dbReference type="InterPro" id="IPR009100">
    <property type="entry name" value="AcylCoA_DH/oxidase_NM_dom_sf"/>
</dbReference>
<feature type="region of interest" description="Disordered" evidence="6">
    <location>
        <begin position="35"/>
        <end position="87"/>
    </location>
</feature>
<dbReference type="InterPro" id="IPR009075">
    <property type="entry name" value="AcylCo_DH/oxidase_C"/>
</dbReference>
<feature type="compositionally biased region" description="Basic and acidic residues" evidence="6">
    <location>
        <begin position="55"/>
        <end position="70"/>
    </location>
</feature>
<dbReference type="Gene3D" id="1.20.140.10">
    <property type="entry name" value="Butyryl-CoA Dehydrogenase, subunit A, domain 3"/>
    <property type="match status" value="2"/>
</dbReference>
<feature type="domain" description="Acyl-CoA dehydrogenase/oxidase N-terminal" evidence="9">
    <location>
        <begin position="92"/>
        <end position="166"/>
    </location>
</feature>
<evidence type="ECO:0000256" key="5">
    <source>
        <dbReference type="ARBA" id="ARBA00023002"/>
    </source>
</evidence>
<evidence type="ECO:0000256" key="4">
    <source>
        <dbReference type="ARBA" id="ARBA00022827"/>
    </source>
</evidence>
<proteinExistence type="inferred from homology"/>
<organism evidence="10 11">
    <name type="scientific">Actinoallomurus vinaceus</name>
    <dbReference type="NCBI Taxonomy" id="1080074"/>
    <lineage>
        <taxon>Bacteria</taxon>
        <taxon>Bacillati</taxon>
        <taxon>Actinomycetota</taxon>
        <taxon>Actinomycetes</taxon>
        <taxon>Streptosporangiales</taxon>
        <taxon>Thermomonosporaceae</taxon>
        <taxon>Actinoallomurus</taxon>
    </lineage>
</organism>
<dbReference type="Pfam" id="PF02770">
    <property type="entry name" value="Acyl-CoA_dh_M"/>
    <property type="match status" value="1"/>
</dbReference>
<dbReference type="Gene3D" id="2.40.110.10">
    <property type="entry name" value="Butyryl-CoA Dehydrogenase, subunit A, domain 2"/>
    <property type="match status" value="1"/>
</dbReference>
<keyword evidence="4" id="KW-0274">FAD</keyword>
<dbReference type="Gene3D" id="1.10.540.10">
    <property type="entry name" value="Acyl-CoA dehydrogenase/oxidase, N-terminal domain"/>
    <property type="match status" value="2"/>
</dbReference>
<dbReference type="PANTHER" id="PTHR43292">
    <property type="entry name" value="ACYL-COA DEHYDROGENASE"/>
    <property type="match status" value="1"/>
</dbReference>
<keyword evidence="11" id="KW-1185">Reference proteome</keyword>
<dbReference type="InterPro" id="IPR037069">
    <property type="entry name" value="AcylCoA_DH/ox_N_sf"/>
</dbReference>
<evidence type="ECO:0000313" key="10">
    <source>
        <dbReference type="EMBL" id="GAA4637354.1"/>
    </source>
</evidence>
<dbReference type="InterPro" id="IPR036250">
    <property type="entry name" value="AcylCo_DH-like_C"/>
</dbReference>
<accession>A0ABP8UQK7</accession>
<keyword evidence="5" id="KW-0560">Oxidoreductase</keyword>
<dbReference type="SUPFAM" id="SSF47203">
    <property type="entry name" value="Acyl-CoA dehydrogenase C-terminal domain-like"/>
    <property type="match status" value="2"/>
</dbReference>
<reference evidence="11" key="1">
    <citation type="journal article" date="2019" name="Int. J. Syst. Evol. Microbiol.">
        <title>The Global Catalogue of Microorganisms (GCM) 10K type strain sequencing project: providing services to taxonomists for standard genome sequencing and annotation.</title>
        <authorList>
            <consortium name="The Broad Institute Genomics Platform"/>
            <consortium name="The Broad Institute Genome Sequencing Center for Infectious Disease"/>
            <person name="Wu L."/>
            <person name="Ma J."/>
        </authorList>
    </citation>
    <scope>NUCLEOTIDE SEQUENCE [LARGE SCALE GENOMIC DNA]</scope>
    <source>
        <strain evidence="11">JCM 17939</strain>
    </source>
</reference>
<dbReference type="InterPro" id="IPR052161">
    <property type="entry name" value="Mycobact_Acyl-CoA_DH"/>
</dbReference>
<dbReference type="PANTHER" id="PTHR43292:SF4">
    <property type="entry name" value="ACYL-COA DEHYDROGENASE FADE34"/>
    <property type="match status" value="1"/>
</dbReference>
<evidence type="ECO:0000259" key="8">
    <source>
        <dbReference type="Pfam" id="PF02770"/>
    </source>
</evidence>
<evidence type="ECO:0000256" key="2">
    <source>
        <dbReference type="ARBA" id="ARBA00009347"/>
    </source>
</evidence>
<dbReference type="InterPro" id="IPR046373">
    <property type="entry name" value="Acyl-CoA_Oxase/DH_mid-dom_sf"/>
</dbReference>
<evidence type="ECO:0000256" key="1">
    <source>
        <dbReference type="ARBA" id="ARBA00001974"/>
    </source>
</evidence>
<dbReference type="InterPro" id="IPR013786">
    <property type="entry name" value="AcylCoA_DH/ox_N"/>
</dbReference>